<evidence type="ECO:0000256" key="12">
    <source>
        <dbReference type="ARBA" id="ARBA00045065"/>
    </source>
</evidence>
<dbReference type="Proteomes" id="UP000580250">
    <property type="component" value="Unassembled WGS sequence"/>
</dbReference>
<name>A0A6V7XRM9_MELEN</name>
<evidence type="ECO:0000256" key="8">
    <source>
        <dbReference type="ARBA" id="ARBA00022692"/>
    </source>
</evidence>
<evidence type="ECO:0000256" key="2">
    <source>
        <dbReference type="ARBA" id="ARBA00004922"/>
    </source>
</evidence>
<dbReference type="Gene3D" id="3.40.50.2000">
    <property type="entry name" value="Glycogen Phosphorylase B"/>
    <property type="match status" value="1"/>
</dbReference>
<dbReference type="GO" id="GO:0006487">
    <property type="term" value="P:protein N-linked glycosylation"/>
    <property type="evidence" value="ECO:0007669"/>
    <property type="project" value="TreeGrafter"/>
</dbReference>
<reference evidence="17 18" key="1">
    <citation type="submission" date="2020-08" db="EMBL/GenBank/DDBJ databases">
        <authorList>
            <person name="Koutsovoulos G."/>
            <person name="Danchin GJ E."/>
        </authorList>
    </citation>
    <scope>NUCLEOTIDE SEQUENCE [LARGE SCALE GENOMIC DNA]</scope>
</reference>
<feature type="transmembrane region" description="Helical" evidence="14">
    <location>
        <begin position="112"/>
        <end position="133"/>
    </location>
</feature>
<dbReference type="InterPro" id="IPR038013">
    <property type="entry name" value="ALG11"/>
</dbReference>
<evidence type="ECO:0000259" key="15">
    <source>
        <dbReference type="Pfam" id="PF00534"/>
    </source>
</evidence>
<keyword evidence="10 14" id="KW-1133">Transmembrane helix</keyword>
<evidence type="ECO:0000313" key="18">
    <source>
        <dbReference type="Proteomes" id="UP000580250"/>
    </source>
</evidence>
<dbReference type="CDD" id="cd03806">
    <property type="entry name" value="GT4_ALG11-like"/>
    <property type="match status" value="1"/>
</dbReference>
<evidence type="ECO:0000256" key="10">
    <source>
        <dbReference type="ARBA" id="ARBA00022989"/>
    </source>
</evidence>
<dbReference type="InterPro" id="IPR031814">
    <property type="entry name" value="ALG11_N"/>
</dbReference>
<feature type="domain" description="Glycosyl transferase family 1" evidence="15">
    <location>
        <begin position="271"/>
        <end position="459"/>
    </location>
</feature>
<keyword evidence="9 14" id="KW-0256">Endoplasmic reticulum</keyword>
<dbReference type="EMBL" id="CAJEWN010002111">
    <property type="protein sequence ID" value="CAD2201955.1"/>
    <property type="molecule type" value="Genomic_DNA"/>
</dbReference>
<feature type="transmembrane region" description="Helical" evidence="14">
    <location>
        <begin position="6"/>
        <end position="23"/>
    </location>
</feature>
<evidence type="ECO:0000259" key="16">
    <source>
        <dbReference type="Pfam" id="PF15924"/>
    </source>
</evidence>
<comment type="catalytic activity">
    <reaction evidence="12 14">
        <text>an alpha-D-Man-(1-&gt;3)-[alpha-D-Man-(1-&gt;6)]-beta-D-Man-(1-&gt;4)-beta-D-GlcNAc-(1-&gt;4)-alpha-D-GlcNAc-diphospho-di-trans,poly-cis-dolichol + 2 GDP-alpha-D-mannose = an alpha-D-Man-(1-&gt;2)-alpha-D-Man-(1-&gt;2)-alpha-D-Man-(1-&gt;3)-[alpha-D-Man-(1-&gt;6)]-beta-D-Man-(1-&gt;4)-beta-D-GlcNAc-(1-&gt;4)-alpha-D-GlcNAc-diphospho-di-trans,poly-cis-dolichol + 2 GDP + 2 H(+)</text>
        <dbReference type="Rhea" id="RHEA:29523"/>
        <dbReference type="Rhea" id="RHEA-COMP:19515"/>
        <dbReference type="Rhea" id="RHEA-COMP:19516"/>
        <dbReference type="ChEBI" id="CHEBI:15378"/>
        <dbReference type="ChEBI" id="CHEBI:57527"/>
        <dbReference type="ChEBI" id="CHEBI:58189"/>
        <dbReference type="ChEBI" id="CHEBI:132511"/>
        <dbReference type="ChEBI" id="CHEBI:132515"/>
        <dbReference type="EC" id="2.4.1.131"/>
    </reaction>
    <physiologicalReaction direction="left-to-right" evidence="12 14">
        <dbReference type="Rhea" id="RHEA:29524"/>
    </physiologicalReaction>
</comment>
<evidence type="ECO:0000256" key="14">
    <source>
        <dbReference type="RuleBase" id="RU367051"/>
    </source>
</evidence>
<keyword evidence="8 14" id="KW-0812">Transmembrane</keyword>
<evidence type="ECO:0000256" key="4">
    <source>
        <dbReference type="ARBA" id="ARBA00012645"/>
    </source>
</evidence>
<evidence type="ECO:0000256" key="1">
    <source>
        <dbReference type="ARBA" id="ARBA00004389"/>
    </source>
</evidence>
<comment type="subcellular location">
    <subcellularLocation>
        <location evidence="1">Endoplasmic reticulum membrane</location>
        <topology evidence="1">Single-pass membrane protein</topology>
    </subcellularLocation>
</comment>
<dbReference type="PANTHER" id="PTHR45919:SF1">
    <property type="entry name" value="GDP-MAN:MAN(3)GLCNAC(2)-PP-DOL ALPHA-1,2-MANNOSYLTRANSFERASE"/>
    <property type="match status" value="1"/>
</dbReference>
<evidence type="ECO:0000256" key="3">
    <source>
        <dbReference type="ARBA" id="ARBA00009481"/>
    </source>
</evidence>
<evidence type="ECO:0000256" key="6">
    <source>
        <dbReference type="ARBA" id="ARBA00022676"/>
    </source>
</evidence>
<keyword evidence="7 14" id="KW-0808">Transferase</keyword>
<dbReference type="GO" id="GO:0004377">
    <property type="term" value="F:GDP-Man:Man(3)GlcNAc(2)-PP-Dol alpha-1,2-mannosyltransferase activity"/>
    <property type="evidence" value="ECO:0007669"/>
    <property type="project" value="UniProtKB-UniRule"/>
</dbReference>
<dbReference type="AlphaFoldDB" id="A0A6V7XRM9"/>
<protein>
    <recommendedName>
        <fullName evidence="5 14">GDP-Man:Man(3)GlcNAc(2)-PP-Dol alpha-1,2-mannosyltransferase</fullName>
        <ecNumber evidence="4 14">2.4.1.131</ecNumber>
    </recommendedName>
</protein>
<dbReference type="Pfam" id="PF00534">
    <property type="entry name" value="Glycos_transf_1"/>
    <property type="match status" value="1"/>
</dbReference>
<sequence length="487" mass="56301">MAFPISFPFIILLIFIYLLFLYIRRKRISDTFAFFHPYCDACGGGERVLWLALNAMHQSFPDLNFIVYTGDIDRTPQEILKKVNSRFGISVPTNRLQFIFLRSRWLLEAKNYPRFTLIAQLFAGLIVGFEALWRFCPEWFMDTTGCPLTLPLFYWVGGAKTLCYVHYPTITTEMIQLVNSRTPTYNNSSTISSSFFLTKLKLIYYRIVALLYKSCGSCSQLTMANGSWTASHIEQLWSIKPKIVFPPCNVERLLELENNSEYKLENNGENNEEKKLEVSIISVGQIRPEKNHLEQLRIFADVRRLLLEQKININVKLIIAGGCRNEEDTKRVEFLQNYAKKHLGMKTGDEIDWELNIDFERLLELMKNSLIGLHTMWNEHFGISVVEGMAAGVIMVAHNSGGPALDIIGNENLNKVDEEYFEKCGFLASTREEYVNIILKIITKMNVRDRKDIREAARRKALIFSDKFFEIKFCNLIGTFLAETKET</sequence>
<dbReference type="PANTHER" id="PTHR45919">
    <property type="entry name" value="GDP-MAN:MAN(3)GLCNAC(2)-PP-DOL ALPHA-1,2-MANNOSYLTRANSFERASE"/>
    <property type="match status" value="1"/>
</dbReference>
<evidence type="ECO:0000256" key="9">
    <source>
        <dbReference type="ARBA" id="ARBA00022824"/>
    </source>
</evidence>
<keyword evidence="6 14" id="KW-0328">Glycosyltransferase</keyword>
<dbReference type="SUPFAM" id="SSF53756">
    <property type="entry name" value="UDP-Glycosyltransferase/glycogen phosphorylase"/>
    <property type="match status" value="1"/>
</dbReference>
<organism evidence="17 18">
    <name type="scientific">Meloidogyne enterolobii</name>
    <name type="common">Root-knot nematode worm</name>
    <name type="synonym">Meloidogyne mayaguensis</name>
    <dbReference type="NCBI Taxonomy" id="390850"/>
    <lineage>
        <taxon>Eukaryota</taxon>
        <taxon>Metazoa</taxon>
        <taxon>Ecdysozoa</taxon>
        <taxon>Nematoda</taxon>
        <taxon>Chromadorea</taxon>
        <taxon>Rhabditida</taxon>
        <taxon>Tylenchina</taxon>
        <taxon>Tylenchomorpha</taxon>
        <taxon>Tylenchoidea</taxon>
        <taxon>Meloidogynidae</taxon>
        <taxon>Meloidogyninae</taxon>
        <taxon>Meloidogyne</taxon>
    </lineage>
</organism>
<dbReference type="Pfam" id="PF15924">
    <property type="entry name" value="ALG11_N"/>
    <property type="match status" value="1"/>
</dbReference>
<dbReference type="InterPro" id="IPR001296">
    <property type="entry name" value="Glyco_trans_1"/>
</dbReference>
<evidence type="ECO:0000256" key="5">
    <source>
        <dbReference type="ARBA" id="ARBA00022018"/>
    </source>
</evidence>
<feature type="domain" description="ALG11 mannosyltransferase N-terminal" evidence="16">
    <location>
        <begin position="31"/>
        <end position="237"/>
    </location>
</feature>
<proteinExistence type="inferred from homology"/>
<comment type="caution">
    <text evidence="17">The sequence shown here is derived from an EMBL/GenBank/DDBJ whole genome shotgun (WGS) entry which is preliminary data.</text>
</comment>
<comment type="function">
    <text evidence="13">GDP-Man:Man(3)GlcNAc(2)-PP-Dol alpha-1,2-mannosyltransferase that operates in the biosynthetic pathway of dolichol-linked oligosaccharides, the glycan precursors employed in protein asparagine (N)-glycosylation. The assembly of dolichol-linked oligosaccharides begins on the cytosolic side of the endoplasmic reticulum membrane and finishes in its lumen. The sequential addition of sugars to dolichol pyrophosphate produces dolichol-linked oligosaccharides containing fourteen sugars, including two GlcNAcs, nine mannoses and three glucoses. Once assembled, the oligosaccharide is transferred from the lipid to nascent proteins by oligosaccharyltransferases. Catalyzes, on the cytoplasmic face of the endoplasmic reticulum, the addition of the fourth and fifth mannose residues to the dolichol-linked oligosaccharide chain, to produce Man(5)GlcNAc(2)-PP-dolichol core oligosaccharide. Man(5)GlcNAc(2)-PP-dolichol is a substrate for ALG3, the following enzyme in the biosynthetic pathway.</text>
</comment>
<accession>A0A6V7XRM9</accession>
<dbReference type="OrthoDB" id="2276068at2759"/>
<dbReference type="UniPathway" id="UPA00378"/>
<evidence type="ECO:0000256" key="7">
    <source>
        <dbReference type="ARBA" id="ARBA00022679"/>
    </source>
</evidence>
<comment type="similarity">
    <text evidence="3 14">Belongs to the glycosyltransferase group 1 family. Glycosyltransferase 4 subfamily.</text>
</comment>
<evidence type="ECO:0000256" key="13">
    <source>
        <dbReference type="ARBA" id="ARBA00045128"/>
    </source>
</evidence>
<dbReference type="EC" id="2.4.1.131" evidence="4 14"/>
<dbReference type="GO" id="GO:0005789">
    <property type="term" value="C:endoplasmic reticulum membrane"/>
    <property type="evidence" value="ECO:0007669"/>
    <property type="project" value="UniProtKB-SubCell"/>
</dbReference>
<gene>
    <name evidence="17" type="ORF">MENT_LOCUS55560</name>
</gene>
<evidence type="ECO:0000256" key="11">
    <source>
        <dbReference type="ARBA" id="ARBA00023136"/>
    </source>
</evidence>
<keyword evidence="11 14" id="KW-0472">Membrane</keyword>
<comment type="pathway">
    <text evidence="2 14">Protein modification; protein glycosylation.</text>
</comment>
<evidence type="ECO:0000313" key="17">
    <source>
        <dbReference type="EMBL" id="CAD2201955.1"/>
    </source>
</evidence>